<proteinExistence type="predicted"/>
<accession>A0A0L0NS35</accession>
<evidence type="ECO:0000313" key="2">
    <source>
        <dbReference type="Proteomes" id="UP000037122"/>
    </source>
</evidence>
<evidence type="ECO:0000313" key="1">
    <source>
        <dbReference type="EMBL" id="KND96480.1"/>
    </source>
</evidence>
<sequence length="55" mass="6309">MMMEERFVQSTHIKGRSRKLGLSFDVGIKKHLKLNKSVSGGFMLYLASWIPLIEV</sequence>
<reference evidence="2" key="1">
    <citation type="journal article" date="2015" name="BMC Genomics">
        <title>Draft genome of a commonly misdiagnosed multidrug resistant pathogen Candida auris.</title>
        <authorList>
            <person name="Chatterjee S."/>
            <person name="Alampalli S.V."/>
            <person name="Nageshan R.K."/>
            <person name="Chettiar S.T."/>
            <person name="Joshi S."/>
            <person name="Tatu U.S."/>
        </authorList>
    </citation>
    <scope>NUCLEOTIDE SEQUENCE [LARGE SCALE GENOMIC DNA]</scope>
    <source>
        <strain evidence="2">6684</strain>
    </source>
</reference>
<comment type="caution">
    <text evidence="1">The sequence shown here is derived from an EMBL/GenBank/DDBJ whole genome shotgun (WGS) entry which is preliminary data.</text>
</comment>
<organism evidence="1 2">
    <name type="scientific">Candidozyma auris</name>
    <name type="common">Yeast</name>
    <name type="synonym">Candida auris</name>
    <dbReference type="NCBI Taxonomy" id="498019"/>
    <lineage>
        <taxon>Eukaryota</taxon>
        <taxon>Fungi</taxon>
        <taxon>Dikarya</taxon>
        <taxon>Ascomycota</taxon>
        <taxon>Saccharomycotina</taxon>
        <taxon>Pichiomycetes</taxon>
        <taxon>Metschnikowiaceae</taxon>
        <taxon>Candidozyma</taxon>
    </lineage>
</organism>
<dbReference type="AlphaFoldDB" id="A0A0L0NS35"/>
<dbReference type="Proteomes" id="UP000037122">
    <property type="component" value="Unassembled WGS sequence"/>
</dbReference>
<gene>
    <name evidence="1" type="ORF">QG37_07217</name>
</gene>
<name>A0A0L0NS35_CANAR</name>
<dbReference type="EMBL" id="LGST01000055">
    <property type="protein sequence ID" value="KND96480.1"/>
    <property type="molecule type" value="Genomic_DNA"/>
</dbReference>
<protein>
    <submittedName>
        <fullName evidence="1">Uncharacterized protein</fullName>
    </submittedName>
</protein>
<dbReference type="VEuPathDB" id="FungiDB:QG37_07217"/>